<dbReference type="GO" id="GO:0005737">
    <property type="term" value="C:cytoplasm"/>
    <property type="evidence" value="ECO:0007669"/>
    <property type="project" value="TreeGrafter"/>
</dbReference>
<proteinExistence type="inferred from homology"/>
<dbReference type="Pfam" id="PF00004">
    <property type="entry name" value="AAA"/>
    <property type="match status" value="2"/>
</dbReference>
<comment type="similarity">
    <text evidence="4">Belongs to the AAA ATPase family.</text>
</comment>
<name>A0A2H9TGI3_9FUNG</name>
<dbReference type="PANTHER" id="PTHR23077:SF27">
    <property type="entry name" value="ATPASE FAMILY GENE 2 PROTEIN HOMOLOG A"/>
    <property type="match status" value="1"/>
</dbReference>
<dbReference type="FunFam" id="3.40.50.300:FF:000012">
    <property type="entry name" value="Transitional endoplasmic reticulum ATPase"/>
    <property type="match status" value="1"/>
</dbReference>
<dbReference type="PRINTS" id="PR00830">
    <property type="entry name" value="ENDOLAPTASE"/>
</dbReference>
<protein>
    <submittedName>
        <fullName evidence="6">AAA family ATPase AFG2</fullName>
    </submittedName>
</protein>
<keyword evidence="7" id="KW-1185">Reference proteome</keyword>
<dbReference type="InterPro" id="IPR003593">
    <property type="entry name" value="AAA+_ATPase"/>
</dbReference>
<dbReference type="FunFam" id="3.40.50.300:FF:001025">
    <property type="entry name" value="ATPase family, AAA domain-containing 2B"/>
    <property type="match status" value="1"/>
</dbReference>
<dbReference type="Proteomes" id="UP000240830">
    <property type="component" value="Unassembled WGS sequence"/>
</dbReference>
<evidence type="ECO:0000313" key="7">
    <source>
        <dbReference type="Proteomes" id="UP000240830"/>
    </source>
</evidence>
<dbReference type="InterPro" id="IPR003959">
    <property type="entry name" value="ATPase_AAA_core"/>
</dbReference>
<dbReference type="OrthoDB" id="27435at2759"/>
<keyword evidence="3" id="KW-0175">Coiled coil</keyword>
<dbReference type="SUPFAM" id="SSF52540">
    <property type="entry name" value="P-loop containing nucleoside triphosphate hydrolases"/>
    <property type="match status" value="2"/>
</dbReference>
<gene>
    <name evidence="6" type="ORF">PSACC_03483</name>
</gene>
<dbReference type="InterPro" id="IPR027417">
    <property type="entry name" value="P-loop_NTPase"/>
</dbReference>
<dbReference type="GO" id="GO:0016887">
    <property type="term" value="F:ATP hydrolysis activity"/>
    <property type="evidence" value="ECO:0007669"/>
    <property type="project" value="InterPro"/>
</dbReference>
<evidence type="ECO:0000313" key="6">
    <source>
        <dbReference type="EMBL" id="PJF16700.1"/>
    </source>
</evidence>
<evidence type="ECO:0000256" key="1">
    <source>
        <dbReference type="ARBA" id="ARBA00022741"/>
    </source>
</evidence>
<dbReference type="PANTHER" id="PTHR23077">
    <property type="entry name" value="AAA-FAMILY ATPASE"/>
    <property type="match status" value="1"/>
</dbReference>
<evidence type="ECO:0000259" key="5">
    <source>
        <dbReference type="SMART" id="SM00382"/>
    </source>
</evidence>
<dbReference type="InterPro" id="IPR050168">
    <property type="entry name" value="AAA_ATPase_domain"/>
</dbReference>
<feature type="domain" description="AAA+ ATPase" evidence="5">
    <location>
        <begin position="231"/>
        <end position="368"/>
    </location>
</feature>
<dbReference type="EMBL" id="MTSL01000208">
    <property type="protein sequence ID" value="PJF16700.1"/>
    <property type="molecule type" value="Genomic_DNA"/>
</dbReference>
<organism evidence="6 7">
    <name type="scientific">Paramicrosporidium saccamoebae</name>
    <dbReference type="NCBI Taxonomy" id="1246581"/>
    <lineage>
        <taxon>Eukaryota</taxon>
        <taxon>Fungi</taxon>
        <taxon>Fungi incertae sedis</taxon>
        <taxon>Cryptomycota</taxon>
        <taxon>Cryptomycota incertae sedis</taxon>
        <taxon>Paramicrosporidium</taxon>
    </lineage>
</organism>
<dbReference type="SMART" id="SM00382">
    <property type="entry name" value="AAA"/>
    <property type="match status" value="2"/>
</dbReference>
<dbReference type="GO" id="GO:0005524">
    <property type="term" value="F:ATP binding"/>
    <property type="evidence" value="ECO:0007669"/>
    <property type="project" value="UniProtKB-KW"/>
</dbReference>
<evidence type="ECO:0000256" key="2">
    <source>
        <dbReference type="ARBA" id="ARBA00022840"/>
    </source>
</evidence>
<dbReference type="InterPro" id="IPR003960">
    <property type="entry name" value="ATPase_AAA_CS"/>
</dbReference>
<sequence length="653" mass="71422">MTDHLIDQLSSLRLSSPSPTFTSQLKCKLNLSLPPKNAREIFRASMNPKEMTLAALSAGSLVLVNSTYFISVWPNPAVPPKNIRVSTIWGAMASLEDGSDVTVSPWCDLLPISKHLIVLANVSDKAEESLLVSAIRELPCIQTNLEYSLPIGTRMDRVTFRITAETSTTLHCCVCSKDTRIVVQNSEQKPLTNSCEKVDIGGLDAEAKLIMEAVQMSVAHVETLKKFKVRPPKGILLHGPPGTGKTLLSRWVASKLKRHNIVVNGAELLGKFYGESEAKLCDIFGDASRNAPSIIFIDELESLCPRRDSSSIGADNRMVATLLTLMDGLNGLDQQVFVLAATNSPDSIDPALRRPGRLDYEIEIGIPNMSQRMGILQALVKDHDISTACIEKISENAHGFVGADLSLVVKEATLIALQRDVDFELRNEDLYEGFGRIKPSAIREVVLEVPKVHWDQIGGQEATKQKLKESVEWPLKHPEKFLSFGIKPPKGVLLYGPPGCSKTLLAKALATESGLNFLAVKGPELFSKWVGDSEKAIHEIFRKARLAAPSDEFDAIGAKRSSDSSGSSVSDRVLSQILSEMDGADPLVNVTVVAATNRPDILVTCQHVYVSLPDLKARREIFAINARKMPFADSVNLDELAQKVRRNSSCLTC</sequence>
<dbReference type="Pfam" id="PF17862">
    <property type="entry name" value="AAA_lid_3"/>
    <property type="match status" value="1"/>
</dbReference>
<dbReference type="PROSITE" id="PS00674">
    <property type="entry name" value="AAA"/>
    <property type="match status" value="1"/>
</dbReference>
<dbReference type="Gene3D" id="3.40.50.300">
    <property type="entry name" value="P-loop containing nucleotide triphosphate hydrolases"/>
    <property type="match status" value="2"/>
</dbReference>
<dbReference type="Gene3D" id="1.10.8.60">
    <property type="match status" value="2"/>
</dbReference>
<dbReference type="InterPro" id="IPR041569">
    <property type="entry name" value="AAA_lid_3"/>
</dbReference>
<keyword evidence="1 4" id="KW-0547">Nucleotide-binding</keyword>
<dbReference type="AlphaFoldDB" id="A0A2H9TGI3"/>
<reference evidence="6 7" key="1">
    <citation type="submission" date="2016-10" db="EMBL/GenBank/DDBJ databases">
        <title>The genome of Paramicrosporidium saccamoebae is the missing link in understanding Cryptomycota and Microsporidia evolution.</title>
        <authorList>
            <person name="Quandt C.A."/>
            <person name="Beaudet D."/>
            <person name="Corsaro D."/>
            <person name="Michel R."/>
            <person name="Corradi N."/>
            <person name="James T."/>
        </authorList>
    </citation>
    <scope>NUCLEOTIDE SEQUENCE [LARGE SCALE GENOMIC DNA]</scope>
    <source>
        <strain evidence="6 7">KSL3</strain>
    </source>
</reference>
<keyword evidence="2 4" id="KW-0067">ATP-binding</keyword>
<evidence type="ECO:0000256" key="4">
    <source>
        <dbReference type="RuleBase" id="RU003651"/>
    </source>
</evidence>
<evidence type="ECO:0000256" key="3">
    <source>
        <dbReference type="ARBA" id="ARBA00023054"/>
    </source>
</evidence>
<comment type="caution">
    <text evidence="6">The sequence shown here is derived from an EMBL/GenBank/DDBJ whole genome shotgun (WGS) entry which is preliminary data.</text>
</comment>
<dbReference type="STRING" id="1246581.A0A2H9TGI3"/>
<feature type="domain" description="AAA+ ATPase" evidence="5">
    <location>
        <begin position="488"/>
        <end position="614"/>
    </location>
</feature>
<accession>A0A2H9TGI3</accession>